<sequence length="157" mass="17145">MLIITRQQFAVAVIALALMAAVILLDLPAGFGVATIAAFLISGLIVTLQGWEEHSNRLTLVQRSTDNLKDGRMVIRLQAAGLAPVTLHVGDLIDTIKDAQREARWDRMQSRTVPVSGSVRLIILTHGDTSVVNFRPTSGVGYRVIVPTKELQQLLPR</sequence>
<name>A0A100HMN7_9DEIO</name>
<proteinExistence type="predicted"/>
<dbReference type="RefSeq" id="WP_058979463.1">
    <property type="nucleotide sequence ID" value="NZ_BCMS01000003.1"/>
</dbReference>
<evidence type="ECO:0000313" key="2">
    <source>
        <dbReference type="EMBL" id="GAQ23513.1"/>
    </source>
</evidence>
<dbReference type="OrthoDB" id="73229at2"/>
<dbReference type="Proteomes" id="UP000056209">
    <property type="component" value="Unassembled WGS sequence"/>
</dbReference>
<evidence type="ECO:0000313" key="3">
    <source>
        <dbReference type="Proteomes" id="UP000056209"/>
    </source>
</evidence>
<evidence type="ECO:0000256" key="1">
    <source>
        <dbReference type="SAM" id="Phobius"/>
    </source>
</evidence>
<protein>
    <submittedName>
        <fullName evidence="2">Uncharacterized protein</fullName>
    </submittedName>
</protein>
<accession>A0A100HMN7</accession>
<dbReference type="EMBL" id="BCMS01000003">
    <property type="protein sequence ID" value="GAQ23513.1"/>
    <property type="molecule type" value="Genomic_DNA"/>
</dbReference>
<keyword evidence="1" id="KW-1133">Transmembrane helix</keyword>
<dbReference type="AlphaFoldDB" id="A0A100HMN7"/>
<gene>
    <name evidence="2" type="ORF">DEIGR_310032</name>
</gene>
<keyword evidence="3" id="KW-1185">Reference proteome</keyword>
<keyword evidence="1" id="KW-0472">Membrane</keyword>
<keyword evidence="1" id="KW-0812">Transmembrane</keyword>
<feature type="transmembrane region" description="Helical" evidence="1">
    <location>
        <begin position="9"/>
        <end position="25"/>
    </location>
</feature>
<organism evidence="2 3">
    <name type="scientific">Deinococcus grandis</name>
    <dbReference type="NCBI Taxonomy" id="57498"/>
    <lineage>
        <taxon>Bacteria</taxon>
        <taxon>Thermotogati</taxon>
        <taxon>Deinococcota</taxon>
        <taxon>Deinococci</taxon>
        <taxon>Deinococcales</taxon>
        <taxon>Deinococcaceae</taxon>
        <taxon>Deinococcus</taxon>
    </lineage>
</organism>
<reference evidence="3" key="1">
    <citation type="submission" date="2015-11" db="EMBL/GenBank/DDBJ databases">
        <title>Draft Genome Sequence of the Radioresistant Bacterium Deinococcus grandis, Isolated from Freshwater Fish in Japan.</title>
        <authorList>
            <person name="Satoh K."/>
            <person name="Onodera T."/>
            <person name="Omoso K."/>
            <person name="Takeda-Yano K."/>
            <person name="Katayama T."/>
            <person name="Oono Y."/>
            <person name="Narumi I."/>
        </authorList>
    </citation>
    <scope>NUCLEOTIDE SEQUENCE [LARGE SCALE GENOMIC DNA]</scope>
    <source>
        <strain evidence="3">ATCC 43672</strain>
    </source>
</reference>
<comment type="caution">
    <text evidence="2">The sequence shown here is derived from an EMBL/GenBank/DDBJ whole genome shotgun (WGS) entry which is preliminary data.</text>
</comment>